<protein>
    <submittedName>
        <fullName evidence="3">Uncharacterized protein</fullName>
    </submittedName>
</protein>
<keyword evidence="4" id="KW-1185">Reference proteome</keyword>
<dbReference type="PATRIC" id="fig|389348.3.peg.1500"/>
<reference evidence="4" key="1">
    <citation type="submission" date="2015-09" db="EMBL/GenBank/DDBJ databases">
        <authorList>
            <person name="Bertelli C."/>
        </authorList>
    </citation>
    <scope>NUCLEOTIDE SEQUENCE [LARGE SCALE GENOMIC DNA]</scope>
    <source>
        <strain evidence="4">KNic</strain>
    </source>
</reference>
<accession>A0A0U5CQ56</accession>
<name>A0A0U5CQ56_9BACT</name>
<evidence type="ECO:0000256" key="1">
    <source>
        <dbReference type="SAM" id="Coils"/>
    </source>
</evidence>
<dbReference type="RefSeq" id="WP_059061118.1">
    <property type="nucleotide sequence ID" value="NZ_LN879502.1"/>
</dbReference>
<gene>
    <name evidence="3" type="ORF">PNK_1341</name>
</gene>
<keyword evidence="1" id="KW-0175">Coiled coil</keyword>
<dbReference type="KEGG" id="pnl:PNK_1341"/>
<proteinExistence type="predicted"/>
<dbReference type="AlphaFoldDB" id="A0A0U5CQ56"/>
<evidence type="ECO:0000256" key="2">
    <source>
        <dbReference type="SAM" id="MobiDB-lite"/>
    </source>
</evidence>
<dbReference type="InParanoid" id="A0A0U5CQ56"/>
<dbReference type="Proteomes" id="UP000069902">
    <property type="component" value="Chromosome cPNK"/>
</dbReference>
<organism evidence="3 4">
    <name type="scientific">Candidatus Protochlamydia naegleriophila</name>
    <dbReference type="NCBI Taxonomy" id="389348"/>
    <lineage>
        <taxon>Bacteria</taxon>
        <taxon>Pseudomonadati</taxon>
        <taxon>Chlamydiota</taxon>
        <taxon>Chlamydiia</taxon>
        <taxon>Parachlamydiales</taxon>
        <taxon>Parachlamydiaceae</taxon>
        <taxon>Candidatus Protochlamydia</taxon>
    </lineage>
</organism>
<feature type="coiled-coil region" evidence="1">
    <location>
        <begin position="92"/>
        <end position="119"/>
    </location>
</feature>
<evidence type="ECO:0000313" key="3">
    <source>
        <dbReference type="EMBL" id="CUI16956.1"/>
    </source>
</evidence>
<feature type="region of interest" description="Disordered" evidence="2">
    <location>
        <begin position="1"/>
        <end position="25"/>
    </location>
</feature>
<sequence>MTHLSQEPDPEKETYAPEMEKPPTESQIKVCMTIERLRDQIHSIPVLIHQALVIDQALSNHFKSLKDSANEVIVQFNEQKENILAQFDSLLMPLAKEVLEELIRDAERLKSDLDNTLLSMQKMVDMDWKGHALSWIELHSKWHDRHELNQRILKLVSDRTSQLIDKDIRVIQDYQTQSLSRMSQKDDVFKSVEKRLAKATEEPLKHLVELKRGVEETASMKQASEWIAQLHRQRESCFDQVLMKIDLIVKDLVLTEEEFDVDLFKDLEEEMFFVEQELKHIHDLLPKLHKNDEKEFFFTEARLEGLRDHLEQFDNLSLPRIVRERLEGIFRDIEDTLIKVSRRSA</sequence>
<dbReference type="EMBL" id="LN879502">
    <property type="protein sequence ID" value="CUI16956.1"/>
    <property type="molecule type" value="Genomic_DNA"/>
</dbReference>
<feature type="compositionally biased region" description="Basic and acidic residues" evidence="2">
    <location>
        <begin position="9"/>
        <end position="23"/>
    </location>
</feature>
<evidence type="ECO:0000313" key="4">
    <source>
        <dbReference type="Proteomes" id="UP000069902"/>
    </source>
</evidence>